<evidence type="ECO:0000313" key="7">
    <source>
        <dbReference type="Proteomes" id="UP001165283"/>
    </source>
</evidence>
<gene>
    <name evidence="6" type="ORF">KDL28_13180</name>
</gene>
<dbReference type="Proteomes" id="UP001165283">
    <property type="component" value="Unassembled WGS sequence"/>
</dbReference>
<keyword evidence="7" id="KW-1185">Reference proteome</keyword>
<feature type="domain" description="Glycosyltransferase 2-like" evidence="5">
    <location>
        <begin position="85"/>
        <end position="240"/>
    </location>
</feature>
<evidence type="ECO:0000256" key="1">
    <source>
        <dbReference type="ARBA" id="ARBA00004776"/>
    </source>
</evidence>
<sequence length="419" mass="45201">MAIARNGPTWVGQVERRDEFADVVVDDHFVAARLLVTAGGTPVGLATVELADGKATADEVRAAVEAQVGRDREVLVPPTSDEPITVVIATRNRAESVRRCVRAVLAGDHPDITVIVVDNDPDDDSTERVVAEFGEGGIGEFNREYGRAEVRYVRENRRGASVGRNRGLQEARTRIVAFTDDDTEADRHWASRIAGAFATDSDLACLSGPVVAARLDTEQERASEFGLVWNKGFQGRRFRLSEPPPGSAIFPFSPGLYGIGANFAVRAEAARRVGGMDEALGPGSPALGGEDGEFMVRLVLARYAVAYVPGVLVWHHHRSSPDELRKQVRGYAMGLGAFLTKIALDRRAGLMALQRLPAAVNQLRHINEREAEAGVGASVGAASTGAERLRWMLNGGSAYVRGRRAARRAGGRVPPLVRR</sequence>
<proteinExistence type="inferred from homology"/>
<dbReference type="EC" id="2.4.-.-" evidence="6"/>
<evidence type="ECO:0000313" key="6">
    <source>
        <dbReference type="EMBL" id="MCO1656006.1"/>
    </source>
</evidence>
<dbReference type="PANTHER" id="PTHR43179:SF12">
    <property type="entry name" value="GALACTOFURANOSYLTRANSFERASE GLFT2"/>
    <property type="match status" value="1"/>
</dbReference>
<name>A0ABT0ZZ60_9PSEU</name>
<evidence type="ECO:0000256" key="3">
    <source>
        <dbReference type="ARBA" id="ARBA00022676"/>
    </source>
</evidence>
<dbReference type="SUPFAM" id="SSF53448">
    <property type="entry name" value="Nucleotide-diphospho-sugar transferases"/>
    <property type="match status" value="1"/>
</dbReference>
<keyword evidence="4 6" id="KW-0808">Transferase</keyword>
<comment type="pathway">
    <text evidence="1">Cell wall biogenesis; cell wall polysaccharide biosynthesis.</text>
</comment>
<evidence type="ECO:0000256" key="2">
    <source>
        <dbReference type="ARBA" id="ARBA00006739"/>
    </source>
</evidence>
<comment type="caution">
    <text evidence="6">The sequence shown here is derived from an EMBL/GenBank/DDBJ whole genome shotgun (WGS) entry which is preliminary data.</text>
</comment>
<dbReference type="RefSeq" id="WP_252438319.1">
    <property type="nucleotide sequence ID" value="NZ_JAGSOV010000028.1"/>
</dbReference>
<dbReference type="InterPro" id="IPR001173">
    <property type="entry name" value="Glyco_trans_2-like"/>
</dbReference>
<accession>A0ABT0ZZ60</accession>
<reference evidence="6" key="1">
    <citation type="submission" date="2021-04" db="EMBL/GenBank/DDBJ databases">
        <title>Pseudonocardia sp. nov., isolated from sandy soil of mangrove forest.</title>
        <authorList>
            <person name="Zan Z."/>
            <person name="Huang R."/>
            <person name="Liu W."/>
        </authorList>
    </citation>
    <scope>NUCLEOTIDE SEQUENCE</scope>
    <source>
        <strain evidence="6">S2-4</strain>
    </source>
</reference>
<protein>
    <submittedName>
        <fullName evidence="6">Glycosyltransferase</fullName>
        <ecNumber evidence="6">2.4.-.-</ecNumber>
    </submittedName>
</protein>
<dbReference type="GO" id="GO:0016757">
    <property type="term" value="F:glycosyltransferase activity"/>
    <property type="evidence" value="ECO:0007669"/>
    <property type="project" value="UniProtKB-KW"/>
</dbReference>
<organism evidence="6 7">
    <name type="scientific">Pseudonocardia humida</name>
    <dbReference type="NCBI Taxonomy" id="2800819"/>
    <lineage>
        <taxon>Bacteria</taxon>
        <taxon>Bacillati</taxon>
        <taxon>Actinomycetota</taxon>
        <taxon>Actinomycetes</taxon>
        <taxon>Pseudonocardiales</taxon>
        <taxon>Pseudonocardiaceae</taxon>
        <taxon>Pseudonocardia</taxon>
    </lineage>
</organism>
<comment type="similarity">
    <text evidence="2">Belongs to the glycosyltransferase 2 family.</text>
</comment>
<dbReference type="Gene3D" id="3.90.550.10">
    <property type="entry name" value="Spore Coat Polysaccharide Biosynthesis Protein SpsA, Chain A"/>
    <property type="match status" value="1"/>
</dbReference>
<evidence type="ECO:0000259" key="5">
    <source>
        <dbReference type="Pfam" id="PF00535"/>
    </source>
</evidence>
<dbReference type="InterPro" id="IPR029044">
    <property type="entry name" value="Nucleotide-diphossugar_trans"/>
</dbReference>
<evidence type="ECO:0000256" key="4">
    <source>
        <dbReference type="ARBA" id="ARBA00022679"/>
    </source>
</evidence>
<dbReference type="EMBL" id="JAGSOV010000028">
    <property type="protein sequence ID" value="MCO1656006.1"/>
    <property type="molecule type" value="Genomic_DNA"/>
</dbReference>
<dbReference type="PANTHER" id="PTHR43179">
    <property type="entry name" value="RHAMNOSYLTRANSFERASE WBBL"/>
    <property type="match status" value="1"/>
</dbReference>
<keyword evidence="3 6" id="KW-0328">Glycosyltransferase</keyword>
<dbReference type="Pfam" id="PF00535">
    <property type="entry name" value="Glycos_transf_2"/>
    <property type="match status" value="1"/>
</dbReference>